<proteinExistence type="predicted"/>
<keyword evidence="5" id="KW-1185">Reference proteome</keyword>
<dbReference type="InterPro" id="IPR011010">
    <property type="entry name" value="DNA_brk_join_enz"/>
</dbReference>
<dbReference type="GO" id="GO:0006310">
    <property type="term" value="P:DNA recombination"/>
    <property type="evidence" value="ECO:0007669"/>
    <property type="project" value="UniProtKB-KW"/>
</dbReference>
<dbReference type="SUPFAM" id="SSF56349">
    <property type="entry name" value="DNA breaking-rejoining enzymes"/>
    <property type="match status" value="1"/>
</dbReference>
<organism evidence="4 5">
    <name type="scientific">Halorubrum vacuolatum</name>
    <name type="common">Natronobacterium vacuolatum</name>
    <dbReference type="NCBI Taxonomy" id="63740"/>
    <lineage>
        <taxon>Archaea</taxon>
        <taxon>Methanobacteriati</taxon>
        <taxon>Methanobacteriota</taxon>
        <taxon>Stenosarchaea group</taxon>
        <taxon>Halobacteria</taxon>
        <taxon>Halobacteriales</taxon>
        <taxon>Haloferacaceae</taxon>
        <taxon>Halorubrum</taxon>
    </lineage>
</organism>
<dbReference type="GO" id="GO:0003677">
    <property type="term" value="F:DNA binding"/>
    <property type="evidence" value="ECO:0007669"/>
    <property type="project" value="InterPro"/>
</dbReference>
<gene>
    <name evidence="4" type="ORF">SAMN06264855_12148</name>
</gene>
<dbReference type="EMBL" id="FZNQ01000021">
    <property type="protein sequence ID" value="SNR61286.1"/>
    <property type="molecule type" value="Genomic_DNA"/>
</dbReference>
<dbReference type="InterPro" id="IPR013762">
    <property type="entry name" value="Integrase-like_cat_sf"/>
</dbReference>
<accession>A0A238XQH5</accession>
<dbReference type="Gene3D" id="1.10.443.10">
    <property type="entry name" value="Intergrase catalytic core"/>
    <property type="match status" value="1"/>
</dbReference>
<dbReference type="Pfam" id="PF00589">
    <property type="entry name" value="Phage_integrase"/>
    <property type="match status" value="1"/>
</dbReference>
<sequence>MRVMGEMGCRISELTFGPDDIRESTHDDVDILFVTIYGKKSKGRGTKGNRRDAWVPRDLYEDLEEYRKIEGFGERAGYFPEDKLSMAHSIKRSAENAVSRTGNDDFQHVTAHDFRVFFATNMMLRERVDPEVVMELGGWEDRDRIDPYLNALFDDVIQDALADAGLFSDEVDVEPDPLEMLQKEIAQLRDAVNSLDQRLSLDDPRDDSQAGFDDL</sequence>
<dbReference type="InterPro" id="IPR002104">
    <property type="entry name" value="Integrase_catalytic"/>
</dbReference>
<protein>
    <submittedName>
        <fullName evidence="4">Phage integrase family protein</fullName>
    </submittedName>
</protein>
<feature type="region of interest" description="Disordered" evidence="2">
    <location>
        <begin position="196"/>
        <end position="215"/>
    </location>
</feature>
<evidence type="ECO:0000256" key="1">
    <source>
        <dbReference type="ARBA" id="ARBA00023172"/>
    </source>
</evidence>
<feature type="compositionally biased region" description="Basic and acidic residues" evidence="2">
    <location>
        <begin position="199"/>
        <end position="208"/>
    </location>
</feature>
<keyword evidence="1" id="KW-0233">DNA recombination</keyword>
<evidence type="ECO:0000256" key="2">
    <source>
        <dbReference type="SAM" id="MobiDB-lite"/>
    </source>
</evidence>
<dbReference type="AlphaFoldDB" id="A0A238XQH5"/>
<dbReference type="PROSITE" id="PS51898">
    <property type="entry name" value="TYR_RECOMBINASE"/>
    <property type="match status" value="1"/>
</dbReference>
<evidence type="ECO:0000313" key="4">
    <source>
        <dbReference type="EMBL" id="SNR61286.1"/>
    </source>
</evidence>
<dbReference type="GO" id="GO:0015074">
    <property type="term" value="P:DNA integration"/>
    <property type="evidence" value="ECO:0007669"/>
    <property type="project" value="InterPro"/>
</dbReference>
<dbReference type="CDD" id="cd00397">
    <property type="entry name" value="DNA_BRE_C"/>
    <property type="match status" value="1"/>
</dbReference>
<dbReference type="Proteomes" id="UP000198397">
    <property type="component" value="Unassembled WGS sequence"/>
</dbReference>
<reference evidence="4 5" key="1">
    <citation type="submission" date="2017-06" db="EMBL/GenBank/DDBJ databases">
        <authorList>
            <person name="Kim H.J."/>
            <person name="Triplett B.A."/>
        </authorList>
    </citation>
    <scope>NUCLEOTIDE SEQUENCE [LARGE SCALE GENOMIC DNA]</scope>
    <source>
        <strain evidence="4 5">DSM 8800</strain>
    </source>
</reference>
<evidence type="ECO:0000259" key="3">
    <source>
        <dbReference type="PROSITE" id="PS51898"/>
    </source>
</evidence>
<name>A0A238XQH5_HALVU</name>
<feature type="domain" description="Tyr recombinase" evidence="3">
    <location>
        <begin position="1"/>
        <end position="166"/>
    </location>
</feature>
<evidence type="ECO:0000313" key="5">
    <source>
        <dbReference type="Proteomes" id="UP000198397"/>
    </source>
</evidence>